<dbReference type="EMBL" id="BMFL01000042">
    <property type="protein sequence ID" value="GGF11741.1"/>
    <property type="molecule type" value="Genomic_DNA"/>
</dbReference>
<dbReference type="STRING" id="1434701.SAMN05443634_11614"/>
<reference evidence="3" key="3">
    <citation type="submission" date="2016-11" db="EMBL/GenBank/DDBJ databases">
        <authorList>
            <person name="Varghese N."/>
            <person name="Submissions S."/>
        </authorList>
    </citation>
    <scope>NUCLEOTIDE SEQUENCE [LARGE SCALE GENOMIC DNA]</scope>
    <source>
        <strain evidence="3">DSM 27989</strain>
    </source>
</reference>
<name>A0A1M7CY61_9FLAO</name>
<reference evidence="1" key="1">
    <citation type="journal article" date="2014" name="Int. J. Syst. Evol. Microbiol.">
        <title>Complete genome of a new Firmicutes species belonging to the dominant human colonic microbiota ('Ruminococcus bicirculans') reveals two chromosomes and a selective capacity to utilize plant glucans.</title>
        <authorList>
            <consortium name="NISC Comparative Sequencing Program"/>
            <person name="Wegmann U."/>
            <person name="Louis P."/>
            <person name="Goesmann A."/>
            <person name="Henrissat B."/>
            <person name="Duncan S.H."/>
            <person name="Flint H.J."/>
        </authorList>
    </citation>
    <scope>NUCLEOTIDE SEQUENCE</scope>
    <source>
        <strain evidence="1">CGMCC 1.12707</strain>
    </source>
</reference>
<sequence length="131" mass="15555">MKNILNPFISIGEFRLNSHISDYFEEFNLIKDEYDNVTKWTTYYVENNDIILFTEEEYIISIKCKEQCIINNVNLISSSINVFTRMNIDFQFDEELYIDDYEMQKVYNVDSIGLQCWTNKNDVIVSILISG</sequence>
<reference evidence="2" key="2">
    <citation type="submission" date="2016-11" db="EMBL/GenBank/DDBJ databases">
        <authorList>
            <person name="Jaros S."/>
            <person name="Januszkiewicz K."/>
            <person name="Wedrychowicz H."/>
        </authorList>
    </citation>
    <scope>NUCLEOTIDE SEQUENCE [LARGE SCALE GENOMIC DNA]</scope>
    <source>
        <strain evidence="2">DSM 27989</strain>
    </source>
</reference>
<keyword evidence="4" id="KW-1185">Reference proteome</keyword>
<proteinExistence type="predicted"/>
<evidence type="ECO:0000313" key="2">
    <source>
        <dbReference type="EMBL" id="SHL72202.1"/>
    </source>
</evidence>
<dbReference type="Proteomes" id="UP000184120">
    <property type="component" value="Unassembled WGS sequence"/>
</dbReference>
<accession>A0A1M7CY61</accession>
<reference evidence="1" key="5">
    <citation type="submission" date="2024-05" db="EMBL/GenBank/DDBJ databases">
        <authorList>
            <person name="Sun Q."/>
            <person name="Zhou Y."/>
        </authorList>
    </citation>
    <scope>NUCLEOTIDE SEQUENCE</scope>
    <source>
        <strain evidence="1">CGMCC 1.12707</strain>
    </source>
</reference>
<evidence type="ECO:0000313" key="1">
    <source>
        <dbReference type="EMBL" id="GGF11741.1"/>
    </source>
</evidence>
<protein>
    <submittedName>
        <fullName evidence="2">Uncharacterized protein</fullName>
    </submittedName>
</protein>
<organism evidence="2 3">
    <name type="scientific">Chishuiella changwenlii</name>
    <dbReference type="NCBI Taxonomy" id="1434701"/>
    <lineage>
        <taxon>Bacteria</taxon>
        <taxon>Pseudomonadati</taxon>
        <taxon>Bacteroidota</taxon>
        <taxon>Flavobacteriia</taxon>
        <taxon>Flavobacteriales</taxon>
        <taxon>Weeksellaceae</taxon>
        <taxon>Chishuiella</taxon>
    </lineage>
</organism>
<evidence type="ECO:0000313" key="3">
    <source>
        <dbReference type="Proteomes" id="UP000184120"/>
    </source>
</evidence>
<dbReference type="Proteomes" id="UP000650994">
    <property type="component" value="Unassembled WGS sequence"/>
</dbReference>
<dbReference type="AlphaFoldDB" id="A0A1M7CY61"/>
<dbReference type="OrthoDB" id="352421at117743"/>
<dbReference type="EMBL" id="FRBH01000016">
    <property type="protein sequence ID" value="SHL72202.1"/>
    <property type="molecule type" value="Genomic_DNA"/>
</dbReference>
<evidence type="ECO:0000313" key="4">
    <source>
        <dbReference type="Proteomes" id="UP000650994"/>
    </source>
</evidence>
<dbReference type="RefSeq" id="WP_072934056.1">
    <property type="nucleotide sequence ID" value="NZ_BMFL01000042.1"/>
</dbReference>
<gene>
    <name evidence="1" type="ORF">GCM10010984_30900</name>
    <name evidence="2" type="ORF">SAMN05443634_11614</name>
</gene>
<reference evidence="4" key="4">
    <citation type="journal article" date="2019" name="Int. J. Syst. Evol. Microbiol.">
        <title>The Global Catalogue of Microorganisms (GCM) 10K type strain sequencing project: providing services to taxonomists for standard genome sequencing and annotation.</title>
        <authorList>
            <consortium name="The Broad Institute Genomics Platform"/>
            <consortium name="The Broad Institute Genome Sequencing Center for Infectious Disease"/>
            <person name="Wu L."/>
            <person name="Ma J."/>
        </authorList>
    </citation>
    <scope>NUCLEOTIDE SEQUENCE [LARGE SCALE GENOMIC DNA]</scope>
    <source>
        <strain evidence="4">CGMCC 1.12707</strain>
    </source>
</reference>